<dbReference type="PANTHER" id="PTHR41774">
    <property type="match status" value="1"/>
</dbReference>
<dbReference type="RefSeq" id="WP_135061086.1">
    <property type="nucleotide sequence ID" value="NZ_CP038254.1"/>
</dbReference>
<dbReference type="SUPFAM" id="SSF102705">
    <property type="entry name" value="NIF3 (NGG1p interacting factor 3)-like"/>
    <property type="match status" value="1"/>
</dbReference>
<dbReference type="Proteomes" id="UP000295517">
    <property type="component" value="Chromosome"/>
</dbReference>
<dbReference type="InterPro" id="IPR015867">
    <property type="entry name" value="N-reg_PII/ATP_PRibTrfase_C"/>
</dbReference>
<sequence>MYKISFYVPKSHAETVKEAMFKAGAGKIGHYSRCAWQVSGEGQFMPLEGSQAFIGEKNKLEIVAEYKVEMICAEEYILDVVSALKKAHPYETPAYYITRCEIF</sequence>
<proteinExistence type="predicted"/>
<dbReference type="PANTHER" id="PTHR41774:SF1">
    <property type="entry name" value="NGG1P INTERACTING FACTOR NIF3"/>
    <property type="match status" value="1"/>
</dbReference>
<name>A0AAX1EIQ3_9GAMM</name>
<dbReference type="AlphaFoldDB" id="A0AAX1EIQ3"/>
<dbReference type="InterPro" id="IPR036069">
    <property type="entry name" value="DUF34/NIF3_sf"/>
</dbReference>
<organism evidence="1 2">
    <name type="scientific">Legionella israelensis</name>
    <dbReference type="NCBI Taxonomy" id="454"/>
    <lineage>
        <taxon>Bacteria</taxon>
        <taxon>Pseudomonadati</taxon>
        <taxon>Pseudomonadota</taxon>
        <taxon>Gammaproteobacteria</taxon>
        <taxon>Legionellales</taxon>
        <taxon>Legionellaceae</taxon>
        <taxon>Legionella</taxon>
    </lineage>
</organism>
<evidence type="ECO:0000313" key="1">
    <source>
        <dbReference type="EMBL" id="QBR84937.1"/>
    </source>
</evidence>
<dbReference type="FunFam" id="3.30.70.120:FF:000006">
    <property type="entry name" value="GTP cyclohydrolase 1 type 2 homolog"/>
    <property type="match status" value="1"/>
</dbReference>
<dbReference type="Gene3D" id="3.30.70.120">
    <property type="match status" value="1"/>
</dbReference>
<evidence type="ECO:0000313" key="2">
    <source>
        <dbReference type="Proteomes" id="UP000295517"/>
    </source>
</evidence>
<accession>A0AAX1EIQ3</accession>
<gene>
    <name evidence="1" type="ORF">E3983_11590</name>
</gene>
<dbReference type="EMBL" id="CP038254">
    <property type="protein sequence ID" value="QBR84937.1"/>
    <property type="molecule type" value="Genomic_DNA"/>
</dbReference>
<protein>
    <submittedName>
        <fullName evidence="1">NGG1p interacting factor NIF3</fullName>
    </submittedName>
</protein>
<reference evidence="1 2" key="1">
    <citation type="submission" date="2019-03" db="EMBL/GenBank/DDBJ databases">
        <title>Diverse conjugative elements silence natural transformation in Legionella species.</title>
        <authorList>
            <person name="Durieux I."/>
            <person name="Ginevra C."/>
            <person name="Attaiech L."/>
            <person name="Picq K."/>
            <person name="Juan P.A."/>
            <person name="Jarraud S."/>
            <person name="Charpentier X."/>
        </authorList>
    </citation>
    <scope>NUCLEOTIDE SEQUENCE [LARGE SCALE GENOMIC DNA]</scope>
    <source>
        <strain evidence="1 2">HL-0427-4011</strain>
    </source>
</reference>